<evidence type="ECO:0000256" key="4">
    <source>
        <dbReference type="ARBA" id="ARBA00023180"/>
    </source>
</evidence>
<reference evidence="7" key="1">
    <citation type="submission" date="2024-06" db="EMBL/GenBank/DDBJ databases">
        <authorList>
            <person name="Ryan C."/>
        </authorList>
    </citation>
    <scope>NUCLEOTIDE SEQUENCE [LARGE SCALE GENOMIC DNA]</scope>
</reference>
<keyword evidence="4" id="KW-0325">Glycoprotein</keyword>
<accession>A0ABC9AMB8</accession>
<evidence type="ECO:0000256" key="3">
    <source>
        <dbReference type="ARBA" id="ARBA00022801"/>
    </source>
</evidence>
<keyword evidence="7" id="KW-1185">Reference proteome</keyword>
<dbReference type="InterPro" id="IPR036514">
    <property type="entry name" value="SGNH_hydro_sf"/>
</dbReference>
<feature type="signal peptide" evidence="5">
    <location>
        <begin position="1"/>
        <end position="20"/>
    </location>
</feature>
<evidence type="ECO:0000313" key="7">
    <source>
        <dbReference type="Proteomes" id="UP001497457"/>
    </source>
</evidence>
<dbReference type="CDD" id="cd01837">
    <property type="entry name" value="SGNH_plant_lipase_like"/>
    <property type="match status" value="1"/>
</dbReference>
<dbReference type="EMBL" id="OZ075130">
    <property type="protein sequence ID" value="CAL4978568.1"/>
    <property type="molecule type" value="Genomic_DNA"/>
</dbReference>
<dbReference type="InterPro" id="IPR001087">
    <property type="entry name" value="GDSL"/>
</dbReference>
<dbReference type="Pfam" id="PF00657">
    <property type="entry name" value="Lipase_GDSL"/>
    <property type="match status" value="1"/>
</dbReference>
<evidence type="ECO:0000256" key="5">
    <source>
        <dbReference type="SAM" id="SignalP"/>
    </source>
</evidence>
<name>A0ABC9AMB8_9POAL</name>
<evidence type="ECO:0000256" key="1">
    <source>
        <dbReference type="ARBA" id="ARBA00008668"/>
    </source>
</evidence>
<dbReference type="InterPro" id="IPR035669">
    <property type="entry name" value="SGNH_plant_lipase-like"/>
</dbReference>
<dbReference type="PANTHER" id="PTHR22835:SF286">
    <property type="entry name" value="OS01G0214600 PROTEIN"/>
    <property type="match status" value="1"/>
</dbReference>
<dbReference type="Proteomes" id="UP001497457">
    <property type="component" value="Chromosome 20rd"/>
</dbReference>
<keyword evidence="3" id="KW-0378">Hydrolase</keyword>
<evidence type="ECO:0000313" key="6">
    <source>
        <dbReference type="EMBL" id="CAL4978568.1"/>
    </source>
</evidence>
<evidence type="ECO:0008006" key="8">
    <source>
        <dbReference type="Google" id="ProtNLM"/>
    </source>
</evidence>
<sequence length="418" mass="45797">MVRAAVLIVFLLSVAEHGCSQSYNAIYSFGDSISDTGNLCVGPGGCPSWDDTGKPPYGNTHFGRPTGRCTDGRVVVDFLAERFGLPLLPPSKATGVDFRKGANMAIIGATAMDFEFFRSRGLGGSVWSDGSLGTQILWFQQQLMPSICGTGADCKSYFSKSLFVVGEFGGNDYNAALFTPGKGMAEARSYVPQVVDRIASGVEALIGLGAAELVVPGVLPIGCFPVYLTLYPSSNKGDYDETGCLRSFNSLSRYHNDLLKQAVSGLQSKHAGVRLMYADFYTQVTDMVRSPETFGTCAVVVDHSIASSRTCTLAALTRRSCSKFACVFCTVFRAGVRAESVLRRRRAGQVQLQQRREVWHGGGERLRRPGEVPCLGRRPPHRRRLRLHRRRVARRDLLQPRHPAYLRYSTVSQHGSEF</sequence>
<dbReference type="GO" id="GO:0016787">
    <property type="term" value="F:hydrolase activity"/>
    <property type="evidence" value="ECO:0007669"/>
    <property type="project" value="UniProtKB-KW"/>
</dbReference>
<dbReference type="Gene3D" id="3.40.50.1110">
    <property type="entry name" value="SGNH hydrolase"/>
    <property type="match status" value="1"/>
</dbReference>
<proteinExistence type="inferred from homology"/>
<feature type="chain" id="PRO_5044789901" description="GDSL esterase/lipase" evidence="5">
    <location>
        <begin position="21"/>
        <end position="418"/>
    </location>
</feature>
<gene>
    <name evidence="6" type="ORF">URODEC1_LOCUS54813</name>
</gene>
<protein>
    <recommendedName>
        <fullName evidence="8">GDSL esterase/lipase</fullName>
    </recommendedName>
</protein>
<reference evidence="6 7" key="2">
    <citation type="submission" date="2024-10" db="EMBL/GenBank/DDBJ databases">
        <authorList>
            <person name="Ryan C."/>
        </authorList>
    </citation>
    <scope>NUCLEOTIDE SEQUENCE [LARGE SCALE GENOMIC DNA]</scope>
</reference>
<dbReference type="AlphaFoldDB" id="A0ABC9AMB8"/>
<comment type="similarity">
    <text evidence="1">Belongs to the 'GDSL' lipolytic enzyme family.</text>
</comment>
<dbReference type="PANTHER" id="PTHR22835">
    <property type="entry name" value="ZINC FINGER FYVE DOMAIN CONTAINING PROTEIN"/>
    <property type="match status" value="1"/>
</dbReference>
<evidence type="ECO:0000256" key="2">
    <source>
        <dbReference type="ARBA" id="ARBA00022729"/>
    </source>
</evidence>
<keyword evidence="2 5" id="KW-0732">Signal</keyword>
<organism evidence="6 7">
    <name type="scientific">Urochloa decumbens</name>
    <dbReference type="NCBI Taxonomy" id="240449"/>
    <lineage>
        <taxon>Eukaryota</taxon>
        <taxon>Viridiplantae</taxon>
        <taxon>Streptophyta</taxon>
        <taxon>Embryophyta</taxon>
        <taxon>Tracheophyta</taxon>
        <taxon>Spermatophyta</taxon>
        <taxon>Magnoliopsida</taxon>
        <taxon>Liliopsida</taxon>
        <taxon>Poales</taxon>
        <taxon>Poaceae</taxon>
        <taxon>PACMAD clade</taxon>
        <taxon>Panicoideae</taxon>
        <taxon>Panicodae</taxon>
        <taxon>Paniceae</taxon>
        <taxon>Melinidinae</taxon>
        <taxon>Urochloa</taxon>
    </lineage>
</organism>